<evidence type="ECO:0000256" key="1">
    <source>
        <dbReference type="ARBA" id="ARBA00023125"/>
    </source>
</evidence>
<dbReference type="RefSeq" id="WP_094456966.1">
    <property type="nucleotide sequence ID" value="NZ_NOXU01000030.1"/>
</dbReference>
<dbReference type="InterPro" id="IPR047057">
    <property type="entry name" value="MerR_fam"/>
</dbReference>
<dbReference type="AlphaFoldDB" id="A0A255YWB4"/>
<protein>
    <submittedName>
        <fullName evidence="4">MerR family transcriptional regulator</fullName>
    </submittedName>
</protein>
<dbReference type="Pfam" id="PF13411">
    <property type="entry name" value="MerR_1"/>
    <property type="match status" value="1"/>
</dbReference>
<dbReference type="Gene3D" id="1.10.1660.10">
    <property type="match status" value="1"/>
</dbReference>
<dbReference type="EMBL" id="NOXU01000030">
    <property type="protein sequence ID" value="OYQ33523.1"/>
    <property type="molecule type" value="Genomic_DNA"/>
</dbReference>
<accession>A0A255YWB4</accession>
<dbReference type="PANTHER" id="PTHR30204:SF58">
    <property type="entry name" value="HTH-TYPE TRANSCRIPTIONAL REGULATOR YFMP"/>
    <property type="match status" value="1"/>
</dbReference>
<keyword evidence="5" id="KW-1185">Reference proteome</keyword>
<dbReference type="GO" id="GO:0003677">
    <property type="term" value="F:DNA binding"/>
    <property type="evidence" value="ECO:0007669"/>
    <property type="project" value="UniProtKB-KW"/>
</dbReference>
<keyword evidence="1" id="KW-0238">DNA-binding</keyword>
<evidence type="ECO:0000313" key="5">
    <source>
        <dbReference type="Proteomes" id="UP000216998"/>
    </source>
</evidence>
<dbReference type="GO" id="GO:0003700">
    <property type="term" value="F:DNA-binding transcription factor activity"/>
    <property type="evidence" value="ECO:0007669"/>
    <property type="project" value="InterPro"/>
</dbReference>
<dbReference type="InterPro" id="IPR000551">
    <property type="entry name" value="MerR-type_HTH_dom"/>
</dbReference>
<sequence>MLNTIDQAKPAYNPAQTFTIGQLADEFGLTLRSLRFYEDEGLISPARMGQTRIYTHRDRARLKLICRGKRLGFSIGEIKDFLDLYDTDEAQVEQMTYLLRGARNRIRHLEQQLRDVQQTLKELHEIDGLIVSHLHSKGVQVPSE</sequence>
<dbReference type="CDD" id="cd04776">
    <property type="entry name" value="HTH_GnyR"/>
    <property type="match status" value="1"/>
</dbReference>
<gene>
    <name evidence="4" type="ORF">CHU95_14100</name>
</gene>
<dbReference type="PANTHER" id="PTHR30204">
    <property type="entry name" value="REDOX-CYCLING DRUG-SENSING TRANSCRIPTIONAL ACTIVATOR SOXR"/>
    <property type="match status" value="1"/>
</dbReference>
<evidence type="ECO:0000259" key="3">
    <source>
        <dbReference type="PROSITE" id="PS50937"/>
    </source>
</evidence>
<keyword evidence="2" id="KW-0175">Coiled coil</keyword>
<organism evidence="4 5">
    <name type="scientific">Niveispirillum lacus</name>
    <dbReference type="NCBI Taxonomy" id="1981099"/>
    <lineage>
        <taxon>Bacteria</taxon>
        <taxon>Pseudomonadati</taxon>
        <taxon>Pseudomonadota</taxon>
        <taxon>Alphaproteobacteria</taxon>
        <taxon>Rhodospirillales</taxon>
        <taxon>Azospirillaceae</taxon>
        <taxon>Niveispirillum</taxon>
    </lineage>
</organism>
<evidence type="ECO:0000256" key="2">
    <source>
        <dbReference type="SAM" id="Coils"/>
    </source>
</evidence>
<evidence type="ECO:0000313" key="4">
    <source>
        <dbReference type="EMBL" id="OYQ33523.1"/>
    </source>
</evidence>
<dbReference type="SMART" id="SM00422">
    <property type="entry name" value="HTH_MERR"/>
    <property type="match status" value="1"/>
</dbReference>
<feature type="coiled-coil region" evidence="2">
    <location>
        <begin position="92"/>
        <end position="126"/>
    </location>
</feature>
<dbReference type="Proteomes" id="UP000216998">
    <property type="component" value="Unassembled WGS sequence"/>
</dbReference>
<proteinExistence type="predicted"/>
<dbReference type="InterPro" id="IPR009061">
    <property type="entry name" value="DNA-bd_dom_put_sf"/>
</dbReference>
<dbReference type="PROSITE" id="PS50937">
    <property type="entry name" value="HTH_MERR_2"/>
    <property type="match status" value="1"/>
</dbReference>
<dbReference type="SUPFAM" id="SSF46955">
    <property type="entry name" value="Putative DNA-binding domain"/>
    <property type="match status" value="1"/>
</dbReference>
<reference evidence="4 5" key="1">
    <citation type="submission" date="2017-07" db="EMBL/GenBank/DDBJ databases">
        <title>Niveispirillum cyanobacteriorum sp. nov., isolated from cyanobacterial aggregates in a eutrophic lake.</title>
        <authorList>
            <person name="Cai H."/>
        </authorList>
    </citation>
    <scope>NUCLEOTIDE SEQUENCE [LARGE SCALE GENOMIC DNA]</scope>
    <source>
        <strain evidence="5">TH1-14</strain>
    </source>
</reference>
<feature type="domain" description="HTH merR-type" evidence="3">
    <location>
        <begin position="17"/>
        <end position="84"/>
    </location>
</feature>
<name>A0A255YWB4_9PROT</name>
<dbReference type="OrthoDB" id="9803659at2"/>
<comment type="caution">
    <text evidence="4">The sequence shown here is derived from an EMBL/GenBank/DDBJ whole genome shotgun (WGS) entry which is preliminary data.</text>
</comment>